<dbReference type="PANTHER" id="PTHR45625">
    <property type="entry name" value="PEPTIDYL-PROLYL CIS-TRANS ISOMERASE-RELATED"/>
    <property type="match status" value="1"/>
</dbReference>
<keyword evidence="4" id="KW-0413">Isomerase</keyword>
<feature type="compositionally biased region" description="Polar residues" evidence="6">
    <location>
        <begin position="153"/>
        <end position="168"/>
    </location>
</feature>
<proteinExistence type="inferred from homology"/>
<evidence type="ECO:0000259" key="7">
    <source>
        <dbReference type="PROSITE" id="PS50072"/>
    </source>
</evidence>
<dbReference type="OrthoDB" id="271386at2759"/>
<keyword evidence="9" id="KW-1185">Reference proteome</keyword>
<dbReference type="CDD" id="cd01928">
    <property type="entry name" value="Cyclophilin_PPIL3_like"/>
    <property type="match status" value="1"/>
</dbReference>
<protein>
    <recommendedName>
        <fullName evidence="2">peptidylprolyl isomerase</fullName>
        <ecNumber evidence="2">5.2.1.8</ecNumber>
    </recommendedName>
</protein>
<sequence length="347" mass="39207">MSVTLQTTIGDIKLELYCDLCPKTCENFLALCASGYYDNCIFHRNIKDFMVQTGDPTGTGKGGDSIWGGPIADELNPELKHDARGVVSMAGNGPNTSKSQFFITYAKQPSLDLKYTVFGRVIDGFDALDELEKIKVDAKYRPVVEQRIRHKSFSSAPTNTEFNSSQQQTDEEKLKELRDYFDQYIEEYYEEIIDEDRLEPEKEKQKRSALPDAIRDMLSDETSLNGDLLSLRELIDVLRAERAMNIVCIQVPADEGPHRNVVICSPHNRRHGEALVQTELSSSGRIVKNPGGWYCLQLGDTMLHVMSDKTRRKYNLETLWTIGSEEDGDEMANSTMRGTIMPNDLLA</sequence>
<comment type="similarity">
    <text evidence="5">Belongs to the cyclophilin-type PPIase family. PPIL3 subfamily.</text>
</comment>
<dbReference type="EC" id="5.2.1.8" evidence="2"/>
<evidence type="ECO:0000256" key="5">
    <source>
        <dbReference type="ARBA" id="ARBA00038286"/>
    </source>
</evidence>
<dbReference type="InterPro" id="IPR043519">
    <property type="entry name" value="NT_sf"/>
</dbReference>
<evidence type="ECO:0000313" key="10">
    <source>
        <dbReference type="WBParaSite" id="ASIM_0001543801-mRNA-1"/>
    </source>
</evidence>
<dbReference type="WBParaSite" id="ASIM_0001543801-mRNA-1">
    <property type="protein sequence ID" value="ASIM_0001543801-mRNA-1"/>
    <property type="gene ID" value="ASIM_0001543801"/>
</dbReference>
<evidence type="ECO:0000256" key="4">
    <source>
        <dbReference type="ARBA" id="ARBA00023235"/>
    </source>
</evidence>
<dbReference type="GO" id="GO:0006457">
    <property type="term" value="P:protein folding"/>
    <property type="evidence" value="ECO:0007669"/>
    <property type="project" value="InterPro"/>
</dbReference>
<evidence type="ECO:0000256" key="1">
    <source>
        <dbReference type="ARBA" id="ARBA00000971"/>
    </source>
</evidence>
<accession>A0A0M3K3A0</accession>
<dbReference type="InterPro" id="IPR044666">
    <property type="entry name" value="Cyclophilin_A-like"/>
</dbReference>
<dbReference type="PROSITE" id="PS00170">
    <property type="entry name" value="CSA_PPIASE_1"/>
    <property type="match status" value="1"/>
</dbReference>
<evidence type="ECO:0000256" key="6">
    <source>
        <dbReference type="SAM" id="MobiDB-lite"/>
    </source>
</evidence>
<dbReference type="PANTHER" id="PTHR45625:SF2">
    <property type="entry name" value="PEPTIDYL-PROLYL CIS-TRANS ISOMERASE-LIKE 3"/>
    <property type="match status" value="1"/>
</dbReference>
<dbReference type="SUPFAM" id="SSF50891">
    <property type="entry name" value="Cyclophilin-like"/>
    <property type="match status" value="1"/>
</dbReference>
<dbReference type="Pfam" id="PF02410">
    <property type="entry name" value="RsfS"/>
    <property type="match status" value="1"/>
</dbReference>
<organism evidence="10">
    <name type="scientific">Anisakis simplex</name>
    <name type="common">Herring worm</name>
    <dbReference type="NCBI Taxonomy" id="6269"/>
    <lineage>
        <taxon>Eukaryota</taxon>
        <taxon>Metazoa</taxon>
        <taxon>Ecdysozoa</taxon>
        <taxon>Nematoda</taxon>
        <taxon>Chromadorea</taxon>
        <taxon>Rhabditida</taxon>
        <taxon>Spirurina</taxon>
        <taxon>Ascaridomorpha</taxon>
        <taxon>Ascaridoidea</taxon>
        <taxon>Anisakidae</taxon>
        <taxon>Anisakis</taxon>
        <taxon>Anisakis simplex complex</taxon>
    </lineage>
</organism>
<reference evidence="10" key="1">
    <citation type="submission" date="2017-02" db="UniProtKB">
        <authorList>
            <consortium name="WormBaseParasite"/>
        </authorList>
    </citation>
    <scope>IDENTIFICATION</scope>
</reference>
<dbReference type="PROSITE" id="PS50072">
    <property type="entry name" value="CSA_PPIASE_2"/>
    <property type="match status" value="1"/>
</dbReference>
<keyword evidence="3" id="KW-0697">Rotamase</keyword>
<evidence type="ECO:0000256" key="3">
    <source>
        <dbReference type="ARBA" id="ARBA00023110"/>
    </source>
</evidence>
<dbReference type="AlphaFoldDB" id="A0A0M3K3A0"/>
<gene>
    <name evidence="8" type="ORF">ASIM_LOCUS14845</name>
</gene>
<dbReference type="GO" id="GO:0071013">
    <property type="term" value="C:catalytic step 2 spliceosome"/>
    <property type="evidence" value="ECO:0007669"/>
    <property type="project" value="TreeGrafter"/>
</dbReference>
<feature type="region of interest" description="Disordered" evidence="6">
    <location>
        <begin position="152"/>
        <end position="172"/>
    </location>
</feature>
<name>A0A0M3K3A0_ANISI</name>
<dbReference type="GO" id="GO:0003755">
    <property type="term" value="F:peptidyl-prolyl cis-trans isomerase activity"/>
    <property type="evidence" value="ECO:0007669"/>
    <property type="project" value="UniProtKB-KW"/>
</dbReference>
<dbReference type="Gene3D" id="2.40.100.10">
    <property type="entry name" value="Cyclophilin-like"/>
    <property type="match status" value="1"/>
</dbReference>
<dbReference type="PRINTS" id="PR00153">
    <property type="entry name" value="CSAPPISMRASE"/>
</dbReference>
<dbReference type="SUPFAM" id="SSF81301">
    <property type="entry name" value="Nucleotidyltransferase"/>
    <property type="match status" value="1"/>
</dbReference>
<comment type="catalytic activity">
    <reaction evidence="1">
        <text>[protein]-peptidylproline (omega=180) = [protein]-peptidylproline (omega=0)</text>
        <dbReference type="Rhea" id="RHEA:16237"/>
        <dbReference type="Rhea" id="RHEA-COMP:10747"/>
        <dbReference type="Rhea" id="RHEA-COMP:10748"/>
        <dbReference type="ChEBI" id="CHEBI:83833"/>
        <dbReference type="ChEBI" id="CHEBI:83834"/>
        <dbReference type="EC" id="5.2.1.8"/>
    </reaction>
</comment>
<evidence type="ECO:0000313" key="9">
    <source>
        <dbReference type="Proteomes" id="UP000267096"/>
    </source>
</evidence>
<dbReference type="Proteomes" id="UP000267096">
    <property type="component" value="Unassembled WGS sequence"/>
</dbReference>
<reference evidence="8 9" key="2">
    <citation type="submission" date="2018-11" db="EMBL/GenBank/DDBJ databases">
        <authorList>
            <consortium name="Pathogen Informatics"/>
        </authorList>
    </citation>
    <scope>NUCLEOTIDE SEQUENCE [LARGE SCALE GENOMIC DNA]</scope>
</reference>
<dbReference type="Gene3D" id="3.30.460.10">
    <property type="entry name" value="Beta Polymerase, domain 2"/>
    <property type="match status" value="1"/>
</dbReference>
<dbReference type="InterPro" id="IPR002130">
    <property type="entry name" value="Cyclophilin-type_PPIase_dom"/>
</dbReference>
<dbReference type="Pfam" id="PF00160">
    <property type="entry name" value="Pro_isomerase"/>
    <property type="match status" value="1"/>
</dbReference>
<dbReference type="FunFam" id="2.40.100.10:FF:000012">
    <property type="entry name" value="Peptidyl-prolyl cis-trans isomerase"/>
    <property type="match status" value="1"/>
</dbReference>
<feature type="domain" description="PPIase cyclophilin-type" evidence="7">
    <location>
        <begin position="6"/>
        <end position="153"/>
    </location>
</feature>
<dbReference type="InterPro" id="IPR029000">
    <property type="entry name" value="Cyclophilin-like_dom_sf"/>
</dbReference>
<evidence type="ECO:0000256" key="2">
    <source>
        <dbReference type="ARBA" id="ARBA00013194"/>
    </source>
</evidence>
<evidence type="ECO:0000313" key="8">
    <source>
        <dbReference type="EMBL" id="VDK53513.1"/>
    </source>
</evidence>
<dbReference type="InterPro" id="IPR020892">
    <property type="entry name" value="Cyclophilin-type_PPIase_CS"/>
</dbReference>
<dbReference type="EMBL" id="UYRR01031960">
    <property type="protein sequence ID" value="VDK53513.1"/>
    <property type="molecule type" value="Genomic_DNA"/>
</dbReference>